<sequence>MSKKNTETKKYVTKHKKNMPAEAALKSSPSMTFETQNKNRKKLYIDATPAVPPIE</sequence>
<organism evidence="2 3">
    <name type="scientific">Algimonas porphyrae</name>
    <dbReference type="NCBI Taxonomy" id="1128113"/>
    <lineage>
        <taxon>Bacteria</taxon>
        <taxon>Pseudomonadati</taxon>
        <taxon>Pseudomonadota</taxon>
        <taxon>Alphaproteobacteria</taxon>
        <taxon>Maricaulales</taxon>
        <taxon>Robiginitomaculaceae</taxon>
        <taxon>Algimonas</taxon>
    </lineage>
</organism>
<feature type="compositionally biased region" description="Polar residues" evidence="1">
    <location>
        <begin position="27"/>
        <end position="36"/>
    </location>
</feature>
<evidence type="ECO:0000256" key="1">
    <source>
        <dbReference type="SAM" id="MobiDB-lite"/>
    </source>
</evidence>
<name>A0ABQ5V438_9PROT</name>
<reference evidence="2" key="1">
    <citation type="journal article" date="2014" name="Int. J. Syst. Evol. Microbiol.">
        <title>Complete genome of a new Firmicutes species belonging to the dominant human colonic microbiota ('Ruminococcus bicirculans') reveals two chromosomes and a selective capacity to utilize plant glucans.</title>
        <authorList>
            <consortium name="NISC Comparative Sequencing Program"/>
            <person name="Wegmann U."/>
            <person name="Louis P."/>
            <person name="Goesmann A."/>
            <person name="Henrissat B."/>
            <person name="Duncan S.H."/>
            <person name="Flint H.J."/>
        </authorList>
    </citation>
    <scope>NUCLEOTIDE SEQUENCE</scope>
    <source>
        <strain evidence="2">NBRC 108216</strain>
    </source>
</reference>
<evidence type="ECO:0000313" key="2">
    <source>
        <dbReference type="EMBL" id="GLQ21351.1"/>
    </source>
</evidence>
<protein>
    <submittedName>
        <fullName evidence="2">Uncharacterized protein</fullName>
    </submittedName>
</protein>
<dbReference type="EMBL" id="BSNJ01000005">
    <property type="protein sequence ID" value="GLQ21351.1"/>
    <property type="molecule type" value="Genomic_DNA"/>
</dbReference>
<feature type="compositionally biased region" description="Basic and acidic residues" evidence="1">
    <location>
        <begin position="1"/>
        <end position="10"/>
    </location>
</feature>
<dbReference type="Proteomes" id="UP001161390">
    <property type="component" value="Unassembled WGS sequence"/>
</dbReference>
<reference evidence="2" key="2">
    <citation type="submission" date="2023-01" db="EMBL/GenBank/DDBJ databases">
        <title>Draft genome sequence of Algimonas porphyrae strain NBRC 108216.</title>
        <authorList>
            <person name="Sun Q."/>
            <person name="Mori K."/>
        </authorList>
    </citation>
    <scope>NUCLEOTIDE SEQUENCE</scope>
    <source>
        <strain evidence="2">NBRC 108216</strain>
    </source>
</reference>
<evidence type="ECO:0000313" key="3">
    <source>
        <dbReference type="Proteomes" id="UP001161390"/>
    </source>
</evidence>
<feature type="region of interest" description="Disordered" evidence="1">
    <location>
        <begin position="1"/>
        <end position="36"/>
    </location>
</feature>
<proteinExistence type="predicted"/>
<keyword evidence="3" id="KW-1185">Reference proteome</keyword>
<gene>
    <name evidence="2" type="ORF">GCM10007854_23060</name>
</gene>
<comment type="caution">
    <text evidence="2">The sequence shown here is derived from an EMBL/GenBank/DDBJ whole genome shotgun (WGS) entry which is preliminary data.</text>
</comment>
<accession>A0ABQ5V438</accession>